<proteinExistence type="predicted"/>
<evidence type="ECO:0000313" key="1">
    <source>
        <dbReference type="EMBL" id="GBP63009.1"/>
    </source>
</evidence>
<reference evidence="1 2" key="1">
    <citation type="journal article" date="2019" name="Commun. Biol.">
        <title>The bagworm genome reveals a unique fibroin gene that provides high tensile strength.</title>
        <authorList>
            <person name="Kono N."/>
            <person name="Nakamura H."/>
            <person name="Ohtoshi R."/>
            <person name="Tomita M."/>
            <person name="Numata K."/>
            <person name="Arakawa K."/>
        </authorList>
    </citation>
    <scope>NUCLEOTIDE SEQUENCE [LARGE SCALE GENOMIC DNA]</scope>
</reference>
<comment type="caution">
    <text evidence="1">The sequence shown here is derived from an EMBL/GenBank/DDBJ whole genome shotgun (WGS) entry which is preliminary data.</text>
</comment>
<dbReference type="EMBL" id="BGZK01000856">
    <property type="protein sequence ID" value="GBP63009.1"/>
    <property type="molecule type" value="Genomic_DNA"/>
</dbReference>
<sequence length="113" mass="12857">MSRDLRRGACAAGAITPQRDPPTRAIRAIYSLKRKGNQRTHCKESSNLNDSNTLSKVGECRSVNIRRKHVIVTGCQVYRSQSDRVPDKTLVYVLDLALGLKSWFRFRYRSMGT</sequence>
<evidence type="ECO:0000313" key="2">
    <source>
        <dbReference type="Proteomes" id="UP000299102"/>
    </source>
</evidence>
<accession>A0A4C1XL50</accession>
<keyword evidence="2" id="KW-1185">Reference proteome</keyword>
<protein>
    <submittedName>
        <fullName evidence="1">Uncharacterized protein</fullName>
    </submittedName>
</protein>
<name>A0A4C1XL50_EUMVA</name>
<gene>
    <name evidence="1" type="ORF">EVAR_43757_1</name>
</gene>
<dbReference type="Proteomes" id="UP000299102">
    <property type="component" value="Unassembled WGS sequence"/>
</dbReference>
<dbReference type="AlphaFoldDB" id="A0A4C1XL50"/>
<organism evidence="1 2">
    <name type="scientific">Eumeta variegata</name>
    <name type="common">Bagworm moth</name>
    <name type="synonym">Eumeta japonica</name>
    <dbReference type="NCBI Taxonomy" id="151549"/>
    <lineage>
        <taxon>Eukaryota</taxon>
        <taxon>Metazoa</taxon>
        <taxon>Ecdysozoa</taxon>
        <taxon>Arthropoda</taxon>
        <taxon>Hexapoda</taxon>
        <taxon>Insecta</taxon>
        <taxon>Pterygota</taxon>
        <taxon>Neoptera</taxon>
        <taxon>Endopterygota</taxon>
        <taxon>Lepidoptera</taxon>
        <taxon>Glossata</taxon>
        <taxon>Ditrysia</taxon>
        <taxon>Tineoidea</taxon>
        <taxon>Psychidae</taxon>
        <taxon>Oiketicinae</taxon>
        <taxon>Eumeta</taxon>
    </lineage>
</organism>